<dbReference type="GO" id="GO:0070008">
    <property type="term" value="F:serine-type exopeptidase activity"/>
    <property type="evidence" value="ECO:0007669"/>
    <property type="project" value="InterPro"/>
</dbReference>
<dbReference type="AlphaFoldDB" id="A0AAD7XFF2"/>
<evidence type="ECO:0000256" key="5">
    <source>
        <dbReference type="ARBA" id="ARBA00023180"/>
    </source>
</evidence>
<keyword evidence="7" id="KW-1185">Reference proteome</keyword>
<evidence type="ECO:0008006" key="8">
    <source>
        <dbReference type="Google" id="ProtNLM"/>
    </source>
</evidence>
<proteinExistence type="inferred from homology"/>
<protein>
    <recommendedName>
        <fullName evidence="8">Peptidase S28</fullName>
    </recommendedName>
</protein>
<dbReference type="GO" id="GO:0008239">
    <property type="term" value="F:dipeptidyl-peptidase activity"/>
    <property type="evidence" value="ECO:0007669"/>
    <property type="project" value="TreeGrafter"/>
</dbReference>
<gene>
    <name evidence="6" type="ORF">ONZ51_g1540</name>
</gene>
<dbReference type="Gene3D" id="3.40.50.1820">
    <property type="entry name" value="alpha/beta hydrolase"/>
    <property type="match status" value="2"/>
</dbReference>
<comment type="caution">
    <text evidence="6">The sequence shown here is derived from an EMBL/GenBank/DDBJ whole genome shotgun (WGS) entry which is preliminary data.</text>
</comment>
<keyword evidence="5" id="KW-0325">Glycoprotein</keyword>
<dbReference type="SUPFAM" id="SSF53474">
    <property type="entry name" value="alpha/beta-Hydrolases"/>
    <property type="match status" value="1"/>
</dbReference>
<keyword evidence="4" id="KW-0378">Hydrolase</keyword>
<accession>A0AAD7XFF2</accession>
<dbReference type="GO" id="GO:0006508">
    <property type="term" value="P:proteolysis"/>
    <property type="evidence" value="ECO:0007669"/>
    <property type="project" value="UniProtKB-KW"/>
</dbReference>
<evidence type="ECO:0000256" key="3">
    <source>
        <dbReference type="ARBA" id="ARBA00022729"/>
    </source>
</evidence>
<reference evidence="6" key="1">
    <citation type="submission" date="2022-11" db="EMBL/GenBank/DDBJ databases">
        <title>Genome Sequence of Cubamyces cubensis.</title>
        <authorList>
            <person name="Buettner E."/>
        </authorList>
    </citation>
    <scope>NUCLEOTIDE SEQUENCE</scope>
    <source>
        <strain evidence="6">MPL-01</strain>
    </source>
</reference>
<dbReference type="InterPro" id="IPR008758">
    <property type="entry name" value="Peptidase_S28"/>
</dbReference>
<dbReference type="PANTHER" id="PTHR11010:SF23">
    <property type="entry name" value="SERINE PEPTIDASE"/>
    <property type="match status" value="1"/>
</dbReference>
<evidence type="ECO:0000313" key="7">
    <source>
        <dbReference type="Proteomes" id="UP001215151"/>
    </source>
</evidence>
<evidence type="ECO:0000256" key="2">
    <source>
        <dbReference type="ARBA" id="ARBA00022670"/>
    </source>
</evidence>
<evidence type="ECO:0000256" key="1">
    <source>
        <dbReference type="ARBA" id="ARBA00011079"/>
    </source>
</evidence>
<dbReference type="Proteomes" id="UP001215151">
    <property type="component" value="Unassembled WGS sequence"/>
</dbReference>
<dbReference type="EMBL" id="JAPEVG010000021">
    <property type="protein sequence ID" value="KAJ8495768.1"/>
    <property type="molecule type" value="Genomic_DNA"/>
</dbReference>
<evidence type="ECO:0000313" key="6">
    <source>
        <dbReference type="EMBL" id="KAJ8495768.1"/>
    </source>
</evidence>
<dbReference type="Pfam" id="PF05577">
    <property type="entry name" value="Peptidase_S28"/>
    <property type="match status" value="1"/>
</dbReference>
<keyword evidence="3" id="KW-0732">Signal</keyword>
<dbReference type="InterPro" id="IPR029058">
    <property type="entry name" value="AB_hydrolase_fold"/>
</dbReference>
<sequence length="502" mass="55953">MRGAACPKFKWSRTKWLTRRRGEPLPPLDTVYHFDQLIDHDDPSLGTFQQRYWVAPQYYQPGGPILLMNGGEGDATELIAYLTNYTITGWLAEKFNGTVVLIEHRFFGESNPYPNLSAESFRVHTLQQSIDDYEYFLKNVQLPIPGGDQVGPDKAPWILFGGSYSGALASYTMYNKPGLFAAGYASSGVVEAITDYWQYYEIVRQFMPQNCSADIQAVIAHVDATLESGSEAEIQSLKDTFGLGNVTHNVDFAWALEGVLTLWQNLQLAPGPNDTFYSFCDALEVKDGEVAGEDGWGLGHALAAWGSYYKDGPFLQNECDSLGISSLETCLNSYDPTSDVYTNITVNNWYRSWRWLLCNEIGFWASGAPENMPTLVSRLVTPSYFESQCPYYFPEAFPVPPDTDARTALTNKRYGGWNVTTERLIFANGLRDPWRDTTVAADGSTNLGSDLNPHLLGEGFHASDMSILEGEANPSVKEVQLKALQYLSQWLSEWKPSACASA</sequence>
<evidence type="ECO:0000256" key="4">
    <source>
        <dbReference type="ARBA" id="ARBA00022801"/>
    </source>
</evidence>
<keyword evidence="2" id="KW-0645">Protease</keyword>
<name>A0AAD7XFF2_9APHY</name>
<organism evidence="6 7">
    <name type="scientific">Trametes cubensis</name>
    <dbReference type="NCBI Taxonomy" id="1111947"/>
    <lineage>
        <taxon>Eukaryota</taxon>
        <taxon>Fungi</taxon>
        <taxon>Dikarya</taxon>
        <taxon>Basidiomycota</taxon>
        <taxon>Agaricomycotina</taxon>
        <taxon>Agaricomycetes</taxon>
        <taxon>Polyporales</taxon>
        <taxon>Polyporaceae</taxon>
        <taxon>Trametes</taxon>
    </lineage>
</organism>
<comment type="similarity">
    <text evidence="1">Belongs to the peptidase S28 family.</text>
</comment>
<dbReference type="PANTHER" id="PTHR11010">
    <property type="entry name" value="PROTEASE S28 PRO-X CARBOXYPEPTIDASE-RELATED"/>
    <property type="match status" value="1"/>
</dbReference>